<dbReference type="Pfam" id="PF09423">
    <property type="entry name" value="PhoD"/>
    <property type="match status" value="1"/>
</dbReference>
<dbReference type="RefSeq" id="WP_126842602.1">
    <property type="nucleotide sequence ID" value="NZ_PIQH01000011.1"/>
</dbReference>
<dbReference type="OrthoDB" id="327733at2"/>
<dbReference type="SUPFAM" id="SSF56300">
    <property type="entry name" value="Metallo-dependent phosphatases"/>
    <property type="match status" value="1"/>
</dbReference>
<evidence type="ECO:0000313" key="3">
    <source>
        <dbReference type="EMBL" id="RUO78166.1"/>
    </source>
</evidence>
<protein>
    <submittedName>
        <fullName evidence="3">Phosphodiesterase</fullName>
    </submittedName>
</protein>
<dbReference type="PANTHER" id="PTHR33987">
    <property type="entry name" value="CALCINEURIN-LIKE METALLO-PHOSPHOESTERASE SUPERFAMILY PROTEIN"/>
    <property type="match status" value="1"/>
</dbReference>
<feature type="signal peptide" evidence="1">
    <location>
        <begin position="1"/>
        <end position="26"/>
    </location>
</feature>
<evidence type="ECO:0000256" key="1">
    <source>
        <dbReference type="SAM" id="SignalP"/>
    </source>
</evidence>
<dbReference type="Proteomes" id="UP000287996">
    <property type="component" value="Unassembled WGS sequence"/>
</dbReference>
<gene>
    <name evidence="3" type="ORF">CWI84_10795</name>
</gene>
<feature type="domain" description="PhoD-like phosphatase metallophosphatase" evidence="2">
    <location>
        <begin position="139"/>
        <end position="301"/>
    </location>
</feature>
<dbReference type="InterPro" id="IPR018946">
    <property type="entry name" value="PhoD-like_MPP"/>
</dbReference>
<dbReference type="PANTHER" id="PTHR33987:SF1">
    <property type="entry name" value="CALCINEURIN-LIKE METALLO-PHOSPHOESTERASE SUPERFAMILY PROTEIN"/>
    <property type="match status" value="1"/>
</dbReference>
<evidence type="ECO:0000259" key="2">
    <source>
        <dbReference type="Pfam" id="PF09423"/>
    </source>
</evidence>
<dbReference type="Gene3D" id="3.60.21.70">
    <property type="entry name" value="PhoD-like phosphatase"/>
    <property type="match status" value="1"/>
</dbReference>
<keyword evidence="4" id="KW-1185">Reference proteome</keyword>
<dbReference type="InterPro" id="IPR029052">
    <property type="entry name" value="Metallo-depent_PP-like"/>
</dbReference>
<name>A0A432ZJM2_9GAMM</name>
<dbReference type="AlphaFoldDB" id="A0A432ZJM2"/>
<reference evidence="3 4" key="1">
    <citation type="journal article" date="2011" name="Front. Microbiol.">
        <title>Genomic signatures of strain selection and enhancement in Bacillus atrophaeus var. globigii, a historical biowarfare simulant.</title>
        <authorList>
            <person name="Gibbons H.S."/>
            <person name="Broomall S.M."/>
            <person name="McNew L.A."/>
            <person name="Daligault H."/>
            <person name="Chapman C."/>
            <person name="Bruce D."/>
            <person name="Karavis M."/>
            <person name="Krepps M."/>
            <person name="McGregor P.A."/>
            <person name="Hong C."/>
            <person name="Park K.H."/>
            <person name="Akmal A."/>
            <person name="Feldman A."/>
            <person name="Lin J.S."/>
            <person name="Chang W.E."/>
            <person name="Higgs B.W."/>
            <person name="Demirev P."/>
            <person name="Lindquist J."/>
            <person name="Liem A."/>
            <person name="Fochler E."/>
            <person name="Read T.D."/>
            <person name="Tapia R."/>
            <person name="Johnson S."/>
            <person name="Bishop-Lilly K.A."/>
            <person name="Detter C."/>
            <person name="Han C."/>
            <person name="Sozhamannan S."/>
            <person name="Rosenzweig C.N."/>
            <person name="Skowronski E.W."/>
        </authorList>
    </citation>
    <scope>NUCLEOTIDE SEQUENCE [LARGE SCALE GENOMIC DNA]</scope>
    <source>
        <strain evidence="3 4">CC-PW-9</strain>
    </source>
</reference>
<comment type="caution">
    <text evidence="3">The sequence shown here is derived from an EMBL/GenBank/DDBJ whole genome shotgun (WGS) entry which is preliminary data.</text>
</comment>
<feature type="chain" id="PRO_5019258235" evidence="1">
    <location>
        <begin position="27"/>
        <end position="362"/>
    </location>
</feature>
<dbReference type="EMBL" id="PIQH01000011">
    <property type="protein sequence ID" value="RUO78166.1"/>
    <property type="molecule type" value="Genomic_DNA"/>
</dbReference>
<accession>A0A432ZJM2</accession>
<organism evidence="3 4">
    <name type="scientific">Idiomarina tyrosinivorans</name>
    <dbReference type="NCBI Taxonomy" id="1445662"/>
    <lineage>
        <taxon>Bacteria</taxon>
        <taxon>Pseudomonadati</taxon>
        <taxon>Pseudomonadota</taxon>
        <taxon>Gammaproteobacteria</taxon>
        <taxon>Alteromonadales</taxon>
        <taxon>Idiomarinaceae</taxon>
        <taxon>Idiomarina</taxon>
    </lineage>
</organism>
<evidence type="ECO:0000313" key="4">
    <source>
        <dbReference type="Proteomes" id="UP000287996"/>
    </source>
</evidence>
<dbReference type="InterPro" id="IPR038607">
    <property type="entry name" value="PhoD-like_sf"/>
</dbReference>
<sequence length="362" mass="40969">MFRTAVVRGVLISAIWFASGWQSAHAQNVFSVAFGCCIDESQRQEVWDALNLADPDVFLFLGDSISVNADDMQDILDGYEVFNRYRGPRVLRRNSAVMSIWNEHDYAIDGHRGNDNPQRYAVRNQFLTFWREPAYSPRQYQQHGIYKSVIFGNAPYRVQVIVLDGRWNRDPLPEKGGITGVANWFTDIKDRFLPNPTGSLLGEPQWQWLAEQLQQPAEVRVIASATPVLAPQNGYDSWAMYSQEQMRLQKLLRETQANGVVLATAGRWFGEIDKASDWLPYPLMQVVSGSVNQQNDNPYAFQQRVGKAQPDARYGQITIDWEQQPAVVEFSLRDINGQPLNTISVPLQQLQAPTSSVDGAAD</sequence>
<proteinExistence type="predicted"/>
<keyword evidence="1" id="KW-0732">Signal</keyword>